<proteinExistence type="predicted"/>
<dbReference type="AlphaFoldDB" id="A0A1I2TLY1"/>
<evidence type="ECO:0000313" key="2">
    <source>
        <dbReference type="Proteomes" id="UP000199337"/>
    </source>
</evidence>
<evidence type="ECO:0000313" key="1">
    <source>
        <dbReference type="EMBL" id="SFG65878.1"/>
    </source>
</evidence>
<dbReference type="OrthoDB" id="9797779at2"/>
<dbReference type="PANTHER" id="PTHR30087:SF1">
    <property type="entry name" value="HYPOTHETICAL CYTOSOLIC PROTEIN"/>
    <property type="match status" value="1"/>
</dbReference>
<dbReference type="STRING" id="341036.SAMN05660649_02329"/>
<organism evidence="1 2">
    <name type="scientific">Desulfotruncus arcticus DSM 17038</name>
    <dbReference type="NCBI Taxonomy" id="1121424"/>
    <lineage>
        <taxon>Bacteria</taxon>
        <taxon>Bacillati</taxon>
        <taxon>Bacillota</taxon>
        <taxon>Clostridia</taxon>
        <taxon>Eubacteriales</taxon>
        <taxon>Desulfallaceae</taxon>
        <taxon>Desulfotruncus</taxon>
    </lineage>
</organism>
<dbReference type="EMBL" id="FOOX01000007">
    <property type="protein sequence ID" value="SFG65878.1"/>
    <property type="molecule type" value="Genomic_DNA"/>
</dbReference>
<keyword evidence="2" id="KW-1185">Reference proteome</keyword>
<dbReference type="InterPro" id="IPR007553">
    <property type="entry name" value="2-thiour_desulf"/>
</dbReference>
<reference evidence="2" key="1">
    <citation type="submission" date="2016-10" db="EMBL/GenBank/DDBJ databases">
        <authorList>
            <person name="Varghese N."/>
            <person name="Submissions S."/>
        </authorList>
    </citation>
    <scope>NUCLEOTIDE SEQUENCE [LARGE SCALE GENOMIC DNA]</scope>
    <source>
        <strain evidence="2">DSM 17038</strain>
    </source>
</reference>
<gene>
    <name evidence="1" type="ORF">SAMN05660649_02329</name>
</gene>
<dbReference type="Pfam" id="PF04463">
    <property type="entry name" value="2-thiour_desulf"/>
    <property type="match status" value="1"/>
</dbReference>
<dbReference type="RefSeq" id="WP_092471527.1">
    <property type="nucleotide sequence ID" value="NZ_FOOX01000007.1"/>
</dbReference>
<accession>A0A1I2TLY1</accession>
<dbReference type="PANTHER" id="PTHR30087">
    <property type="entry name" value="INNER MEMBRANE PROTEIN"/>
    <property type="match status" value="1"/>
</dbReference>
<sequence>MIIISACLAGERCRYTGDGFDFPHLRQLVEEGKALPVCPEVLGGLQTPREPNEIVGGSGFAVLDGKARVLTSAGSDKTREFIRGARAVLRTALDSGVKTAILKERSPSCGSSMIYDGSFNGKRIPGCGCTAALLIRNGISVFSEENYNKNICFD</sequence>
<protein>
    <submittedName>
        <fullName evidence="1">Uncharacterized conserved protein YbbK, DUF523 family</fullName>
    </submittedName>
</protein>
<dbReference type="Proteomes" id="UP000199337">
    <property type="component" value="Unassembled WGS sequence"/>
</dbReference>
<name>A0A1I2TLY1_9FIRM</name>